<feature type="chain" id="PRO_5039526694" evidence="5">
    <location>
        <begin position="25"/>
        <end position="312"/>
    </location>
</feature>
<evidence type="ECO:0000313" key="7">
    <source>
        <dbReference type="EMBL" id="MBG6085293.1"/>
    </source>
</evidence>
<name>A0A931GFE1_9MICC</name>
<dbReference type="CDD" id="cd01146">
    <property type="entry name" value="FhuD"/>
    <property type="match status" value="1"/>
</dbReference>
<evidence type="ECO:0000256" key="3">
    <source>
        <dbReference type="ARBA" id="ARBA00022448"/>
    </source>
</evidence>
<dbReference type="RefSeq" id="WP_196836492.1">
    <property type="nucleotide sequence ID" value="NZ_JADOTZ010000001.1"/>
</dbReference>
<dbReference type="PANTHER" id="PTHR30532">
    <property type="entry name" value="IRON III DICITRATE-BINDING PERIPLASMIC PROTEIN"/>
    <property type="match status" value="1"/>
</dbReference>
<organism evidence="7 8">
    <name type="scientific">Zhihengliuella flava</name>
    <dbReference type="NCBI Taxonomy" id="1285193"/>
    <lineage>
        <taxon>Bacteria</taxon>
        <taxon>Bacillati</taxon>
        <taxon>Actinomycetota</taxon>
        <taxon>Actinomycetes</taxon>
        <taxon>Micrococcales</taxon>
        <taxon>Micrococcaceae</taxon>
        <taxon>Zhihengliuella</taxon>
    </lineage>
</organism>
<dbReference type="GO" id="GO:0030288">
    <property type="term" value="C:outer membrane-bounded periplasmic space"/>
    <property type="evidence" value="ECO:0007669"/>
    <property type="project" value="TreeGrafter"/>
</dbReference>
<gene>
    <name evidence="7" type="ORF">IW252_002060</name>
</gene>
<dbReference type="Proteomes" id="UP000625033">
    <property type="component" value="Unassembled WGS sequence"/>
</dbReference>
<reference evidence="7" key="1">
    <citation type="submission" date="2020-11" db="EMBL/GenBank/DDBJ databases">
        <title>Sequencing the genomes of 1000 actinobacteria strains.</title>
        <authorList>
            <person name="Klenk H.-P."/>
        </authorList>
    </citation>
    <scope>NUCLEOTIDE SEQUENCE</scope>
    <source>
        <strain evidence="7">DSM 26152</strain>
    </source>
</reference>
<dbReference type="InterPro" id="IPR051313">
    <property type="entry name" value="Bact_iron-sidero_bind"/>
</dbReference>
<sequence>MSLNPITRRVGALTAIAAVGLSLAACGTDSAPAEETAASSASAETHDVVHARGTTAVPADPQRVVVLEPVQLDTAVALGKEPVGTTVVNETTGVPAYLGEDAADIEQVGTVMEPSLEKIAALEPDLIIGTESRHSALYDQLNDVAPTVFMATQADPWQENVALVAEALGDAEGASDLLADYEARCQEIADTYDTAGTTAQLIRPRDTRLTLYGPISFAGSTLECTGLTIPEHEWEDISLDISPENVLDAEADLVLVTTDDVDDPSTMPEGITANPEVFDNTYLVDFSYWIAGVGPHGGMAVLDDLEEILADQ</sequence>
<comment type="caution">
    <text evidence="7">The sequence shown here is derived from an EMBL/GenBank/DDBJ whole genome shotgun (WGS) entry which is preliminary data.</text>
</comment>
<dbReference type="EMBL" id="JADOTZ010000001">
    <property type="protein sequence ID" value="MBG6085293.1"/>
    <property type="molecule type" value="Genomic_DNA"/>
</dbReference>
<dbReference type="AlphaFoldDB" id="A0A931GFE1"/>
<evidence type="ECO:0000256" key="1">
    <source>
        <dbReference type="ARBA" id="ARBA00004196"/>
    </source>
</evidence>
<comment type="subcellular location">
    <subcellularLocation>
        <location evidence="1">Cell envelope</location>
    </subcellularLocation>
</comment>
<protein>
    <submittedName>
        <fullName evidence="7">Iron complex transport system substrate-binding protein</fullName>
    </submittedName>
</protein>
<dbReference type="InterPro" id="IPR002491">
    <property type="entry name" value="ABC_transptr_periplasmic_BD"/>
</dbReference>
<feature type="domain" description="Fe/B12 periplasmic-binding" evidence="6">
    <location>
        <begin position="63"/>
        <end position="312"/>
    </location>
</feature>
<evidence type="ECO:0000259" key="6">
    <source>
        <dbReference type="PROSITE" id="PS50983"/>
    </source>
</evidence>
<evidence type="ECO:0000256" key="2">
    <source>
        <dbReference type="ARBA" id="ARBA00008814"/>
    </source>
</evidence>
<dbReference type="Gene3D" id="3.40.50.1980">
    <property type="entry name" value="Nitrogenase molybdenum iron protein domain"/>
    <property type="match status" value="2"/>
</dbReference>
<dbReference type="PROSITE" id="PS50983">
    <property type="entry name" value="FE_B12_PBP"/>
    <property type="match status" value="1"/>
</dbReference>
<accession>A0A931GFE1</accession>
<dbReference type="Pfam" id="PF01497">
    <property type="entry name" value="Peripla_BP_2"/>
    <property type="match status" value="1"/>
</dbReference>
<keyword evidence="8" id="KW-1185">Reference proteome</keyword>
<proteinExistence type="inferred from homology"/>
<dbReference type="SUPFAM" id="SSF53807">
    <property type="entry name" value="Helical backbone' metal receptor"/>
    <property type="match status" value="1"/>
</dbReference>
<keyword evidence="3" id="KW-0813">Transport</keyword>
<feature type="signal peptide" evidence="5">
    <location>
        <begin position="1"/>
        <end position="24"/>
    </location>
</feature>
<evidence type="ECO:0000256" key="5">
    <source>
        <dbReference type="SAM" id="SignalP"/>
    </source>
</evidence>
<comment type="similarity">
    <text evidence="2">Belongs to the bacterial solute-binding protein 8 family.</text>
</comment>
<dbReference type="PANTHER" id="PTHR30532:SF25">
    <property type="entry name" value="IRON(III) DICITRATE-BINDING PERIPLASMIC PROTEIN"/>
    <property type="match status" value="1"/>
</dbReference>
<evidence type="ECO:0000313" key="8">
    <source>
        <dbReference type="Proteomes" id="UP000625033"/>
    </source>
</evidence>
<evidence type="ECO:0000256" key="4">
    <source>
        <dbReference type="ARBA" id="ARBA00022729"/>
    </source>
</evidence>
<keyword evidence="4 5" id="KW-0732">Signal</keyword>
<dbReference type="GO" id="GO:1901678">
    <property type="term" value="P:iron coordination entity transport"/>
    <property type="evidence" value="ECO:0007669"/>
    <property type="project" value="UniProtKB-ARBA"/>
</dbReference>